<dbReference type="GO" id="GO:0016491">
    <property type="term" value="F:oxidoreductase activity"/>
    <property type="evidence" value="ECO:0007669"/>
    <property type="project" value="UniProtKB-KW"/>
</dbReference>
<evidence type="ECO:0000256" key="4">
    <source>
        <dbReference type="ARBA" id="ARBA00022630"/>
    </source>
</evidence>
<dbReference type="Proteomes" id="UP000319731">
    <property type="component" value="Unassembled WGS sequence"/>
</dbReference>
<keyword evidence="7" id="KW-0521">NADP</keyword>
<dbReference type="PROSITE" id="PS51384">
    <property type="entry name" value="FAD_FR"/>
    <property type="match status" value="1"/>
</dbReference>
<keyword evidence="4" id="KW-0285">Flavoprotein</keyword>
<dbReference type="InterPro" id="IPR003097">
    <property type="entry name" value="CysJ-like_FAD-binding"/>
</dbReference>
<evidence type="ECO:0000256" key="3">
    <source>
        <dbReference type="ARBA" id="ARBA00022490"/>
    </source>
</evidence>
<evidence type="ECO:0000256" key="5">
    <source>
        <dbReference type="ARBA" id="ARBA00022643"/>
    </source>
</evidence>
<dbReference type="Gene3D" id="2.40.30.10">
    <property type="entry name" value="Translation factors"/>
    <property type="match status" value="1"/>
</dbReference>
<keyword evidence="6" id="KW-0274">FAD</keyword>
<proteinExistence type="predicted"/>
<dbReference type="GO" id="GO:0050660">
    <property type="term" value="F:flavin adenine dinucleotide binding"/>
    <property type="evidence" value="ECO:0007669"/>
    <property type="project" value="TreeGrafter"/>
</dbReference>
<dbReference type="InterPro" id="IPR023173">
    <property type="entry name" value="NADPH_Cyt_P450_Rdtase_alpha"/>
</dbReference>
<keyword evidence="3" id="KW-0963">Cytoplasm</keyword>
<dbReference type="GeneID" id="42001624"/>
<evidence type="ECO:0000256" key="2">
    <source>
        <dbReference type="ARBA" id="ARBA00001974"/>
    </source>
</evidence>
<keyword evidence="11" id="KW-1185">Reference proteome</keyword>
<dbReference type="SUPFAM" id="SSF52343">
    <property type="entry name" value="Ferredoxin reductase-like, C-terminal NADP-linked domain"/>
    <property type="match status" value="1"/>
</dbReference>
<sequence>MSVSSDWSDDYDMTDALTLVRYNFPAKKLYKRLAQLGARSILYRGDGNDQDDLGIDAALDPWLESLWQKVLQMFPLPAGADLTMNDNKTPTPSYHIQFLDVNGHVPSIASPDTPRNPSLKATVKVNSRITAQDHDQDTRHLIFGIDQDQRYHAGDVMVIRPQNLRTEVNEVITHFGWEDVADRPIQLIPSRADIQVPKDIQQPTTIRTLLIKHLDIFGRPRRYFFELASYFATNLLQAGKLREFASAAGQSDLYAYCHRMRRTTFEVLQDFASVVFPVDYLLDLMPMMRPRSFSIASSLSVHPGEIHLCVAIVAYYTRMKKIRHGVCTRWLSTLSSGDQFEYNVTKGPLKLPASIDTPVICVAPGTGIAPMRSLIEERIYQGAIDNVLFFGFRKQTKDFYYKSEFEMYSKNSQLVLFTAPSQDQDHKIYVQHRMGEQASLIWSALSEKNAYIFLSGSSTRIPKDVTDVLVQICIKQGSMGEAKAEAFVANLQKEGRYVQDCWA</sequence>
<evidence type="ECO:0000256" key="7">
    <source>
        <dbReference type="ARBA" id="ARBA00022857"/>
    </source>
</evidence>
<name>A0A507CJL6_9FUNG</name>
<dbReference type="Gene3D" id="3.40.50.360">
    <property type="match status" value="1"/>
</dbReference>
<dbReference type="InterPro" id="IPR017938">
    <property type="entry name" value="Riboflavin_synthase-like_b-brl"/>
</dbReference>
<comment type="caution">
    <text evidence="10">The sequence shown here is derived from an EMBL/GenBank/DDBJ whole genome shotgun (WGS) entry which is preliminary data.</text>
</comment>
<feature type="domain" description="FAD-binding FR-type" evidence="9">
    <location>
        <begin position="116"/>
        <end position="355"/>
    </location>
</feature>
<evidence type="ECO:0000256" key="1">
    <source>
        <dbReference type="ARBA" id="ARBA00001917"/>
    </source>
</evidence>
<dbReference type="AlphaFoldDB" id="A0A507CJL6"/>
<dbReference type="GO" id="GO:0005829">
    <property type="term" value="C:cytosol"/>
    <property type="evidence" value="ECO:0007669"/>
    <property type="project" value="TreeGrafter"/>
</dbReference>
<dbReference type="Pfam" id="PF00175">
    <property type="entry name" value="NAD_binding_1"/>
    <property type="match status" value="1"/>
</dbReference>
<dbReference type="Pfam" id="PF00667">
    <property type="entry name" value="FAD_binding_1"/>
    <property type="match status" value="1"/>
</dbReference>
<dbReference type="InterPro" id="IPR017927">
    <property type="entry name" value="FAD-bd_FR_type"/>
</dbReference>
<dbReference type="PANTHER" id="PTHR19384:SF10">
    <property type="entry name" value="NADPH-DEPENDENT DIFLAVIN OXIDOREDUCTASE 1"/>
    <property type="match status" value="1"/>
</dbReference>
<comment type="cofactor">
    <cofactor evidence="1">
        <name>FMN</name>
        <dbReference type="ChEBI" id="CHEBI:58210"/>
    </cofactor>
</comment>
<dbReference type="OrthoDB" id="1856718at2759"/>
<evidence type="ECO:0000256" key="8">
    <source>
        <dbReference type="ARBA" id="ARBA00023002"/>
    </source>
</evidence>
<dbReference type="STRING" id="1806994.A0A507CJL6"/>
<evidence type="ECO:0000259" key="9">
    <source>
        <dbReference type="PROSITE" id="PS51384"/>
    </source>
</evidence>
<keyword evidence="8" id="KW-0560">Oxidoreductase</keyword>
<dbReference type="SUPFAM" id="SSF63380">
    <property type="entry name" value="Riboflavin synthase domain-like"/>
    <property type="match status" value="1"/>
</dbReference>
<dbReference type="PRINTS" id="PR00371">
    <property type="entry name" value="FPNCR"/>
</dbReference>
<protein>
    <recommendedName>
        <fullName evidence="9">FAD-binding FR-type domain-containing protein</fullName>
    </recommendedName>
</protein>
<dbReference type="InterPro" id="IPR039261">
    <property type="entry name" value="FNR_nucleotide-bd"/>
</dbReference>
<reference evidence="10 11" key="1">
    <citation type="journal article" date="2019" name="Sci. Rep.">
        <title>Comparative genomics of chytrid fungi reveal insights into the obligate biotrophic and pathogenic lifestyle of Synchytrium endobioticum.</title>
        <authorList>
            <person name="van de Vossenberg B.T.L.H."/>
            <person name="Warris S."/>
            <person name="Nguyen H.D.T."/>
            <person name="van Gent-Pelzer M.P.E."/>
            <person name="Joly D.L."/>
            <person name="van de Geest H.C."/>
            <person name="Bonants P.J.M."/>
            <person name="Smith D.S."/>
            <person name="Levesque C.A."/>
            <person name="van der Lee T.A.J."/>
        </authorList>
    </citation>
    <scope>NUCLEOTIDE SEQUENCE [LARGE SCALE GENOMIC DNA]</scope>
    <source>
        <strain evidence="10 11">JEL517</strain>
    </source>
</reference>
<keyword evidence="5" id="KW-0288">FMN</keyword>
<evidence type="ECO:0000256" key="6">
    <source>
        <dbReference type="ARBA" id="ARBA00022827"/>
    </source>
</evidence>
<comment type="cofactor">
    <cofactor evidence="2">
        <name>FAD</name>
        <dbReference type="ChEBI" id="CHEBI:57692"/>
    </cofactor>
</comment>
<dbReference type="Gene3D" id="1.20.990.10">
    <property type="entry name" value="NADPH-cytochrome p450 Reductase, Chain A, domain 3"/>
    <property type="match status" value="1"/>
</dbReference>
<dbReference type="FunFam" id="3.40.50.80:FF:000030">
    <property type="entry name" value="NADPH-dependent diflavin oxidoreductase 1"/>
    <property type="match status" value="1"/>
</dbReference>
<dbReference type="PANTHER" id="PTHR19384">
    <property type="entry name" value="NITRIC OXIDE SYNTHASE-RELATED"/>
    <property type="match status" value="1"/>
</dbReference>
<evidence type="ECO:0000313" key="10">
    <source>
        <dbReference type="EMBL" id="TPX38015.1"/>
    </source>
</evidence>
<dbReference type="InterPro" id="IPR001433">
    <property type="entry name" value="OxRdtase_FAD/NAD-bd"/>
</dbReference>
<dbReference type="EMBL" id="QEAO01000001">
    <property type="protein sequence ID" value="TPX38015.1"/>
    <property type="molecule type" value="Genomic_DNA"/>
</dbReference>
<dbReference type="InterPro" id="IPR029039">
    <property type="entry name" value="Flavoprotein-like_sf"/>
</dbReference>
<organism evidence="10 11">
    <name type="scientific">Synchytrium microbalum</name>
    <dbReference type="NCBI Taxonomy" id="1806994"/>
    <lineage>
        <taxon>Eukaryota</taxon>
        <taxon>Fungi</taxon>
        <taxon>Fungi incertae sedis</taxon>
        <taxon>Chytridiomycota</taxon>
        <taxon>Chytridiomycota incertae sedis</taxon>
        <taxon>Chytridiomycetes</taxon>
        <taxon>Synchytriales</taxon>
        <taxon>Synchytriaceae</taxon>
        <taxon>Synchytrium</taxon>
    </lineage>
</organism>
<dbReference type="SUPFAM" id="SSF52218">
    <property type="entry name" value="Flavoproteins"/>
    <property type="match status" value="1"/>
</dbReference>
<dbReference type="InterPro" id="IPR001709">
    <property type="entry name" value="Flavoprot_Pyr_Nucl_cyt_Rdtase"/>
</dbReference>
<accession>A0A507CJL6</accession>
<dbReference type="Gene3D" id="3.40.50.80">
    <property type="entry name" value="Nucleotide-binding domain of ferredoxin-NADP reductase (FNR) module"/>
    <property type="match status" value="1"/>
</dbReference>
<gene>
    <name evidence="10" type="ORF">SmJEL517_g00398</name>
</gene>
<evidence type="ECO:0000313" key="11">
    <source>
        <dbReference type="Proteomes" id="UP000319731"/>
    </source>
</evidence>
<dbReference type="GO" id="GO:0010181">
    <property type="term" value="F:FMN binding"/>
    <property type="evidence" value="ECO:0007669"/>
    <property type="project" value="TreeGrafter"/>
</dbReference>
<dbReference type="RefSeq" id="XP_031027730.1">
    <property type="nucleotide sequence ID" value="XM_031166327.1"/>
</dbReference>